<comment type="caution">
    <text evidence="2">The sequence shown here is derived from an EMBL/GenBank/DDBJ whole genome shotgun (WGS) entry which is preliminary data.</text>
</comment>
<organism evidence="2 3">
    <name type="scientific">Liparis tanakae</name>
    <name type="common">Tanaka's snailfish</name>
    <dbReference type="NCBI Taxonomy" id="230148"/>
    <lineage>
        <taxon>Eukaryota</taxon>
        <taxon>Metazoa</taxon>
        <taxon>Chordata</taxon>
        <taxon>Craniata</taxon>
        <taxon>Vertebrata</taxon>
        <taxon>Euteleostomi</taxon>
        <taxon>Actinopterygii</taxon>
        <taxon>Neopterygii</taxon>
        <taxon>Teleostei</taxon>
        <taxon>Neoteleostei</taxon>
        <taxon>Acanthomorphata</taxon>
        <taxon>Eupercaria</taxon>
        <taxon>Perciformes</taxon>
        <taxon>Cottioidei</taxon>
        <taxon>Cottales</taxon>
        <taxon>Liparidae</taxon>
        <taxon>Liparis</taxon>
    </lineage>
</organism>
<accession>A0A4Z2FKD4</accession>
<feature type="compositionally biased region" description="Pro residues" evidence="1">
    <location>
        <begin position="43"/>
        <end position="54"/>
    </location>
</feature>
<gene>
    <name evidence="2" type="ORF">EYF80_048212</name>
</gene>
<reference evidence="2 3" key="1">
    <citation type="submission" date="2019-03" db="EMBL/GenBank/DDBJ databases">
        <title>First draft genome of Liparis tanakae, snailfish: a comprehensive survey of snailfish specific genes.</title>
        <authorList>
            <person name="Kim W."/>
            <person name="Song I."/>
            <person name="Jeong J.-H."/>
            <person name="Kim D."/>
            <person name="Kim S."/>
            <person name="Ryu S."/>
            <person name="Song J.Y."/>
            <person name="Lee S.K."/>
        </authorList>
    </citation>
    <scope>NUCLEOTIDE SEQUENCE [LARGE SCALE GENOMIC DNA]</scope>
    <source>
        <tissue evidence="2">Muscle</tissue>
    </source>
</reference>
<dbReference type="Proteomes" id="UP000314294">
    <property type="component" value="Unassembled WGS sequence"/>
</dbReference>
<protein>
    <submittedName>
        <fullName evidence="2">Uncharacterized protein</fullName>
    </submittedName>
</protein>
<keyword evidence="3" id="KW-1185">Reference proteome</keyword>
<feature type="compositionally biased region" description="Acidic residues" evidence="1">
    <location>
        <begin position="13"/>
        <end position="25"/>
    </location>
</feature>
<evidence type="ECO:0000313" key="2">
    <source>
        <dbReference type="EMBL" id="TNN41619.1"/>
    </source>
</evidence>
<evidence type="ECO:0000313" key="3">
    <source>
        <dbReference type="Proteomes" id="UP000314294"/>
    </source>
</evidence>
<sequence length="130" mass="14680">MPLSTSPKHIAGTEEEEEEEEEEELPLSPPSSQDRGSRDNQNAPPPDNQPPPGEAVPTFPESRPCTGERNLWKCDVEDCRRDHWPEALLKGTTGTDEEKQGDQTYTLHQERRYKNGAKALKETLPKVQMT</sequence>
<feature type="region of interest" description="Disordered" evidence="1">
    <location>
        <begin position="1"/>
        <end position="69"/>
    </location>
</feature>
<proteinExistence type="predicted"/>
<evidence type="ECO:0000256" key="1">
    <source>
        <dbReference type="SAM" id="MobiDB-lite"/>
    </source>
</evidence>
<dbReference type="EMBL" id="SRLO01001093">
    <property type="protein sequence ID" value="TNN41619.1"/>
    <property type="molecule type" value="Genomic_DNA"/>
</dbReference>
<name>A0A4Z2FKD4_9TELE</name>
<dbReference type="AlphaFoldDB" id="A0A4Z2FKD4"/>